<gene>
    <name evidence="3" type="ORF">QPX54_04580</name>
</gene>
<dbReference type="Proteomes" id="UP001226160">
    <property type="component" value="Unassembled WGS sequence"/>
</dbReference>
<dbReference type="RefSeq" id="WP_284589568.1">
    <property type="nucleotide sequence ID" value="NZ_JASNVP010000004.1"/>
</dbReference>
<name>A0AAP4F6A2_9CORY</name>
<dbReference type="EMBL" id="JASNVP010000004">
    <property type="protein sequence ID" value="MDK4325792.1"/>
    <property type="molecule type" value="Genomic_DNA"/>
</dbReference>
<evidence type="ECO:0000256" key="1">
    <source>
        <dbReference type="SAM" id="MobiDB-lite"/>
    </source>
</evidence>
<reference evidence="3" key="1">
    <citation type="submission" date="2023-05" db="EMBL/GenBank/DDBJ databases">
        <title>Metabolic capabilities are highly conserved among human nasal-associated Corynebacterium species in pangenomic analyses.</title>
        <authorList>
            <person name="Tran T.H."/>
            <person name="Roberts A.Q."/>
            <person name="Escapa I.F."/>
            <person name="Gao W."/>
            <person name="Conlan S."/>
            <person name="Kong H."/>
            <person name="Segre J.A."/>
            <person name="Kelly M.S."/>
            <person name="Lemon K.P."/>
        </authorList>
    </citation>
    <scope>NUCLEOTIDE SEQUENCE</scope>
    <source>
        <strain evidence="3">KPL2654</strain>
    </source>
</reference>
<evidence type="ECO:0000313" key="3">
    <source>
        <dbReference type="EMBL" id="MDK4325792.1"/>
    </source>
</evidence>
<sequence length="276" mass="28511">MVACLVLGACTNTETGAGNTASGENKAGYQANTPGDAADSAASGVASDTKNPNSSHSAALSLRNPATHMAGAQDPKNAHKGAGTGSGSGAGSGSANQTQPPQTPASPQPEHSAPAGLTALGNADGAPKTERVEAPAELAITDIRMAGHDGFDRIVFEMAGNGMPGWYVSYTEQPFHQGSGRPVEMDHLVALNINIDGTVRPETIDKKLSGPDLDKLVDKANDSASESEQELGVIKDFIPGGMHDGRSQYFLAMDMKQPFSVQVLRGPTRLVIDILH</sequence>
<dbReference type="Pfam" id="PF24837">
    <property type="entry name" value="AMIN-like"/>
    <property type="match status" value="1"/>
</dbReference>
<feature type="compositionally biased region" description="Polar residues" evidence="1">
    <location>
        <begin position="13"/>
        <end position="23"/>
    </location>
</feature>
<organism evidence="3 4">
    <name type="scientific">Corynebacterium propinquum</name>
    <dbReference type="NCBI Taxonomy" id="43769"/>
    <lineage>
        <taxon>Bacteria</taxon>
        <taxon>Bacillati</taxon>
        <taxon>Actinomycetota</taxon>
        <taxon>Actinomycetes</taxon>
        <taxon>Mycobacteriales</taxon>
        <taxon>Corynebacteriaceae</taxon>
        <taxon>Corynebacterium</taxon>
    </lineage>
</organism>
<feature type="compositionally biased region" description="Polar residues" evidence="1">
    <location>
        <begin position="49"/>
        <end position="58"/>
    </location>
</feature>
<comment type="caution">
    <text evidence="3">The sequence shown here is derived from an EMBL/GenBank/DDBJ whole genome shotgun (WGS) entry which is preliminary data.</text>
</comment>
<accession>A0AAP4F6A2</accession>
<protein>
    <recommendedName>
        <fullName evidence="2">AMIN-like domain-containing protein</fullName>
    </recommendedName>
</protein>
<feature type="domain" description="AMIN-like" evidence="2">
    <location>
        <begin position="139"/>
        <end position="276"/>
    </location>
</feature>
<feature type="region of interest" description="Disordered" evidence="1">
    <location>
        <begin position="13"/>
        <end position="130"/>
    </location>
</feature>
<proteinExistence type="predicted"/>
<evidence type="ECO:0000259" key="2">
    <source>
        <dbReference type="Pfam" id="PF24837"/>
    </source>
</evidence>
<evidence type="ECO:0000313" key="4">
    <source>
        <dbReference type="Proteomes" id="UP001226160"/>
    </source>
</evidence>
<dbReference type="InterPro" id="IPR056303">
    <property type="entry name" value="AMIN-like"/>
</dbReference>
<feature type="compositionally biased region" description="Gly residues" evidence="1">
    <location>
        <begin position="82"/>
        <end position="92"/>
    </location>
</feature>
<dbReference type="AlphaFoldDB" id="A0AAP4F6A2"/>
<feature type="compositionally biased region" description="Low complexity" evidence="1">
    <location>
        <begin position="35"/>
        <end position="48"/>
    </location>
</feature>